<sequence length="361" mass="39449">MMIERSVMPETGDRLSLTVMGGREADFLLSILNTSQDCLKLLEPDGVLTFMNENGMHALEIDAFDAVGGRFWPDMWPAPLRPTLEDALCRARKGERVVFEAECPTVKGTVKWWNVSVLPIRGADGGVHKLLAASRDITERVLREREQIAYAKDLERELAEKSEILIQRDFLMREVDHRVKNSLSQVAAILRLQARRSSDSVRAALDEAARRVASIARVHEQLQSSSDLRSIAVVPLLQRLCAEFSLSYDRQVHFSAATDDDLTMLSERAAALCIIVSELVANAVRHGSGAGPVTVHLQQTGPAAVLRVVNAASQARPPAGNAASGLGTMICETYASTLAGGLDWQFAAQTMTATLTFSPQT</sequence>
<dbReference type="NCBIfam" id="TIGR00229">
    <property type="entry name" value="sensory_box"/>
    <property type="match status" value="1"/>
</dbReference>
<dbReference type="InterPro" id="IPR013656">
    <property type="entry name" value="PAS_4"/>
</dbReference>
<evidence type="ECO:0000256" key="7">
    <source>
        <dbReference type="ARBA" id="ARBA00022840"/>
    </source>
</evidence>
<dbReference type="InterPro" id="IPR035965">
    <property type="entry name" value="PAS-like_dom_sf"/>
</dbReference>
<dbReference type="InterPro" id="IPR000700">
    <property type="entry name" value="PAS-assoc_C"/>
</dbReference>
<evidence type="ECO:0000313" key="11">
    <source>
        <dbReference type="Proteomes" id="UP000297741"/>
    </source>
</evidence>
<evidence type="ECO:0000256" key="1">
    <source>
        <dbReference type="ARBA" id="ARBA00000085"/>
    </source>
</evidence>
<keyword evidence="6" id="KW-0418">Kinase</keyword>
<dbReference type="CDD" id="cd16936">
    <property type="entry name" value="HATPase_RsbW-like"/>
    <property type="match status" value="1"/>
</dbReference>
<dbReference type="EC" id="2.7.13.3" evidence="2"/>
<organism evidence="10 11">
    <name type="scientific">Pseudotabrizicola sediminis</name>
    <dbReference type="NCBI Taxonomy" id="2486418"/>
    <lineage>
        <taxon>Bacteria</taxon>
        <taxon>Pseudomonadati</taxon>
        <taxon>Pseudomonadota</taxon>
        <taxon>Alphaproteobacteria</taxon>
        <taxon>Rhodobacterales</taxon>
        <taxon>Paracoccaceae</taxon>
        <taxon>Pseudotabrizicola</taxon>
    </lineage>
</organism>
<dbReference type="InterPro" id="IPR036890">
    <property type="entry name" value="HATPase_C_sf"/>
</dbReference>
<evidence type="ECO:0000313" key="10">
    <source>
        <dbReference type="EMBL" id="TGD44244.1"/>
    </source>
</evidence>
<dbReference type="Proteomes" id="UP000297741">
    <property type="component" value="Unassembled WGS sequence"/>
</dbReference>
<dbReference type="InterPro" id="IPR000014">
    <property type="entry name" value="PAS"/>
</dbReference>
<protein>
    <recommendedName>
        <fullName evidence="2">histidine kinase</fullName>
        <ecNumber evidence="2">2.7.13.3</ecNumber>
    </recommendedName>
</protein>
<keyword evidence="11" id="KW-1185">Reference proteome</keyword>
<evidence type="ECO:0000259" key="9">
    <source>
        <dbReference type="PROSITE" id="PS50113"/>
    </source>
</evidence>
<dbReference type="PROSITE" id="PS50113">
    <property type="entry name" value="PAC"/>
    <property type="match status" value="1"/>
</dbReference>
<dbReference type="PANTHER" id="PTHR41523">
    <property type="entry name" value="TWO-COMPONENT SYSTEM SENSOR PROTEIN"/>
    <property type="match status" value="1"/>
</dbReference>
<dbReference type="Pfam" id="PF08448">
    <property type="entry name" value="PAS_4"/>
    <property type="match status" value="1"/>
</dbReference>
<keyword evidence="4" id="KW-0808">Transferase</keyword>
<evidence type="ECO:0000256" key="4">
    <source>
        <dbReference type="ARBA" id="ARBA00022679"/>
    </source>
</evidence>
<keyword evidence="8" id="KW-0843">Virulence</keyword>
<accession>A0ABY2KNM3</accession>
<dbReference type="Gene3D" id="3.30.565.10">
    <property type="entry name" value="Histidine kinase-like ATPase, C-terminal domain"/>
    <property type="match status" value="1"/>
</dbReference>
<dbReference type="Pfam" id="PF07568">
    <property type="entry name" value="HisKA_2"/>
    <property type="match status" value="1"/>
</dbReference>
<dbReference type="PANTHER" id="PTHR41523:SF8">
    <property type="entry name" value="ETHYLENE RESPONSE SENSOR PROTEIN"/>
    <property type="match status" value="1"/>
</dbReference>
<evidence type="ECO:0000256" key="2">
    <source>
        <dbReference type="ARBA" id="ARBA00012438"/>
    </source>
</evidence>
<dbReference type="RefSeq" id="WP_135429511.1">
    <property type="nucleotide sequence ID" value="NZ_RPEM01000003.1"/>
</dbReference>
<dbReference type="InterPro" id="IPR011495">
    <property type="entry name" value="Sig_transdc_His_kin_sub2_dim/P"/>
</dbReference>
<evidence type="ECO:0000256" key="8">
    <source>
        <dbReference type="ARBA" id="ARBA00023026"/>
    </source>
</evidence>
<dbReference type="SUPFAM" id="SSF55785">
    <property type="entry name" value="PYP-like sensor domain (PAS domain)"/>
    <property type="match status" value="1"/>
</dbReference>
<comment type="catalytic activity">
    <reaction evidence="1">
        <text>ATP + protein L-histidine = ADP + protein N-phospho-L-histidine.</text>
        <dbReference type="EC" id="2.7.13.3"/>
    </reaction>
</comment>
<evidence type="ECO:0000256" key="3">
    <source>
        <dbReference type="ARBA" id="ARBA00022553"/>
    </source>
</evidence>
<gene>
    <name evidence="10" type="ORF">EEB11_06030</name>
</gene>
<dbReference type="SUPFAM" id="SSF55874">
    <property type="entry name" value="ATPase domain of HSP90 chaperone/DNA topoisomerase II/histidine kinase"/>
    <property type="match status" value="1"/>
</dbReference>
<evidence type="ECO:0000256" key="6">
    <source>
        <dbReference type="ARBA" id="ARBA00022777"/>
    </source>
</evidence>
<dbReference type="Gene3D" id="3.30.450.20">
    <property type="entry name" value="PAS domain"/>
    <property type="match status" value="1"/>
</dbReference>
<keyword evidence="3" id="KW-0597">Phosphoprotein</keyword>
<keyword evidence="7" id="KW-0067">ATP-binding</keyword>
<evidence type="ECO:0000256" key="5">
    <source>
        <dbReference type="ARBA" id="ARBA00022741"/>
    </source>
</evidence>
<keyword evidence="5" id="KW-0547">Nucleotide-binding</keyword>
<proteinExistence type="predicted"/>
<comment type="caution">
    <text evidence="10">The sequence shown here is derived from an EMBL/GenBank/DDBJ whole genome shotgun (WGS) entry which is preliminary data.</text>
</comment>
<feature type="domain" description="PAC" evidence="9">
    <location>
        <begin position="92"/>
        <end position="149"/>
    </location>
</feature>
<reference evidence="10 11" key="1">
    <citation type="submission" date="2018-11" db="EMBL/GenBank/DDBJ databases">
        <title>Tabrizicola sp. isolated from sediment of alpine lake.</title>
        <authorList>
            <person name="Liu Z."/>
        </authorList>
    </citation>
    <scope>NUCLEOTIDE SEQUENCE [LARGE SCALE GENOMIC DNA]</scope>
    <source>
        <strain evidence="10 11">DRYC-M-16</strain>
    </source>
</reference>
<dbReference type="EMBL" id="RPEM01000003">
    <property type="protein sequence ID" value="TGD44244.1"/>
    <property type="molecule type" value="Genomic_DNA"/>
</dbReference>
<name>A0ABY2KNM3_9RHOB</name>